<evidence type="ECO:0000256" key="9">
    <source>
        <dbReference type="ARBA" id="ARBA00056091"/>
    </source>
</evidence>
<dbReference type="AlphaFoldDB" id="A0A239M019"/>
<dbReference type="EMBL" id="FZOW01000015">
    <property type="protein sequence ID" value="SNT35870.1"/>
    <property type="molecule type" value="Genomic_DNA"/>
</dbReference>
<evidence type="ECO:0000256" key="3">
    <source>
        <dbReference type="ARBA" id="ARBA00022475"/>
    </source>
</evidence>
<comment type="catalytic activity">
    <reaction evidence="8">
        <text>alpha,alpha-trehalose(out) + ATP + H2O = alpha,alpha-trehalose(in) + ADP + phosphate + H(+)</text>
        <dbReference type="Rhea" id="RHEA:75203"/>
        <dbReference type="ChEBI" id="CHEBI:15377"/>
        <dbReference type="ChEBI" id="CHEBI:15378"/>
        <dbReference type="ChEBI" id="CHEBI:16551"/>
        <dbReference type="ChEBI" id="CHEBI:30616"/>
        <dbReference type="ChEBI" id="CHEBI:43474"/>
        <dbReference type="ChEBI" id="CHEBI:456216"/>
    </reaction>
</comment>
<proteinExistence type="predicted"/>
<evidence type="ECO:0000256" key="12">
    <source>
        <dbReference type="ARBA" id="ARBA00080647"/>
    </source>
</evidence>
<dbReference type="InterPro" id="IPR003593">
    <property type="entry name" value="AAA+_ATPase"/>
</dbReference>
<feature type="domain" description="ABC transporter" evidence="14">
    <location>
        <begin position="4"/>
        <end position="242"/>
    </location>
</feature>
<evidence type="ECO:0000256" key="6">
    <source>
        <dbReference type="ARBA" id="ARBA00022967"/>
    </source>
</evidence>
<protein>
    <recommendedName>
        <fullName evidence="11">Trehalose import ATP-binding protein SugC</fullName>
    </recommendedName>
    <alternativeName>
        <fullName evidence="13">Nucleotide-binding domain of SugABC transporter</fullName>
    </alternativeName>
    <alternativeName>
        <fullName evidence="12">SugABC transporter ATPase SugC</fullName>
    </alternativeName>
</protein>
<evidence type="ECO:0000256" key="8">
    <source>
        <dbReference type="ARBA" id="ARBA00050305"/>
    </source>
</evidence>
<dbReference type="PANTHER" id="PTHR43875">
    <property type="entry name" value="MALTODEXTRIN IMPORT ATP-BINDING PROTEIN MSMX"/>
    <property type="match status" value="1"/>
</dbReference>
<dbReference type="InterPro" id="IPR027417">
    <property type="entry name" value="P-loop_NTPase"/>
</dbReference>
<keyword evidence="7" id="KW-0472">Membrane</keyword>
<dbReference type="InterPro" id="IPR003439">
    <property type="entry name" value="ABC_transporter-like_ATP-bd"/>
</dbReference>
<dbReference type="InterPro" id="IPR017871">
    <property type="entry name" value="ABC_transporter-like_CS"/>
</dbReference>
<dbReference type="GO" id="GO:0016887">
    <property type="term" value="F:ATP hydrolysis activity"/>
    <property type="evidence" value="ECO:0007669"/>
    <property type="project" value="InterPro"/>
</dbReference>
<sequence length="378" mass="41570">MSQVQIKELTRRYIRGAAAAVDDVSVDVEDGEFLVLLGPSGCGKTTLLRCLAGLEKPNGGEIVIGGQVAFDAERSVATPPYKRDIGMVFQNYSLWPHMSIARNVAYPLSARKVKSSERKSRVMKALGMVECEGLADRLPSSLSGGQQQRIALARAVVAEPRLMLFDEPLSNLDYRLRAQLREEIREIHRRLNFTALYVTHDQTEALQLGTRVAVMKLGRIEQIDTPEAVFSWPSSVYVADFLGITNRLSAQLRSGRWTAGATAVAFNHEPGLMPDDKYTLFMRNSDVSLRHPNKGSANPSELRLQSATIVDILYGGERSDWVVDLDGVRLQASAAVNTWSHQIGDTVDVVLPSAAVLHYGSDDQLVRPSCESVTNTSC</sequence>
<dbReference type="Proteomes" id="UP000198327">
    <property type="component" value="Unassembled WGS sequence"/>
</dbReference>
<dbReference type="SUPFAM" id="SSF50331">
    <property type="entry name" value="MOP-like"/>
    <property type="match status" value="1"/>
</dbReference>
<dbReference type="GO" id="GO:0055052">
    <property type="term" value="C:ATP-binding cassette (ABC) transporter complex, substrate-binding subunit-containing"/>
    <property type="evidence" value="ECO:0007669"/>
    <property type="project" value="TreeGrafter"/>
</dbReference>
<dbReference type="SMART" id="SM00382">
    <property type="entry name" value="AAA"/>
    <property type="match status" value="1"/>
</dbReference>
<evidence type="ECO:0000256" key="10">
    <source>
        <dbReference type="ARBA" id="ARBA00063658"/>
    </source>
</evidence>
<evidence type="ECO:0000256" key="11">
    <source>
        <dbReference type="ARBA" id="ARBA00072105"/>
    </source>
</evidence>
<keyword evidence="16" id="KW-1185">Reference proteome</keyword>
<dbReference type="Pfam" id="PF00005">
    <property type="entry name" value="ABC_tran"/>
    <property type="match status" value="1"/>
</dbReference>
<comment type="subunit">
    <text evidence="10">Monomer. Homodimerizes in the presence of ATP. The complex is composed of two ATP-binding proteins (SugC), two transmembrane proteins (SugA and SugB) and a solute-binding protein (LpqY).</text>
</comment>
<dbReference type="Gene3D" id="3.40.50.300">
    <property type="entry name" value="P-loop containing nucleotide triphosphate hydrolases"/>
    <property type="match status" value="1"/>
</dbReference>
<gene>
    <name evidence="15" type="ORF">SAMN05421642_11545</name>
</gene>
<accession>A0A239M019</accession>
<dbReference type="GO" id="GO:0140359">
    <property type="term" value="F:ABC-type transporter activity"/>
    <property type="evidence" value="ECO:0007669"/>
    <property type="project" value="UniProtKB-ARBA"/>
</dbReference>
<evidence type="ECO:0000256" key="13">
    <source>
        <dbReference type="ARBA" id="ARBA00082626"/>
    </source>
</evidence>
<organism evidence="15 16">
    <name type="scientific">Rhodococcoides kyotonense</name>
    <dbReference type="NCBI Taxonomy" id="398843"/>
    <lineage>
        <taxon>Bacteria</taxon>
        <taxon>Bacillati</taxon>
        <taxon>Actinomycetota</taxon>
        <taxon>Actinomycetes</taxon>
        <taxon>Mycobacteriales</taxon>
        <taxon>Nocardiaceae</taxon>
        <taxon>Rhodococcoides</taxon>
    </lineage>
</organism>
<dbReference type="PANTHER" id="PTHR43875:SF15">
    <property type="entry name" value="TREHALOSE IMPORT ATP-BINDING PROTEIN SUGC"/>
    <property type="match status" value="1"/>
</dbReference>
<evidence type="ECO:0000259" key="14">
    <source>
        <dbReference type="PROSITE" id="PS50893"/>
    </source>
</evidence>
<dbReference type="GO" id="GO:0005524">
    <property type="term" value="F:ATP binding"/>
    <property type="evidence" value="ECO:0007669"/>
    <property type="project" value="UniProtKB-KW"/>
</dbReference>
<dbReference type="InterPro" id="IPR008995">
    <property type="entry name" value="Mo/tungstate-bd_C_term_dom"/>
</dbReference>
<dbReference type="RefSeq" id="WP_089250332.1">
    <property type="nucleotide sequence ID" value="NZ_FZOW01000015.1"/>
</dbReference>
<name>A0A239M019_9NOCA</name>
<keyword evidence="4" id="KW-0547">Nucleotide-binding</keyword>
<dbReference type="PROSITE" id="PS50893">
    <property type="entry name" value="ABC_TRANSPORTER_2"/>
    <property type="match status" value="1"/>
</dbReference>
<keyword evidence="6" id="KW-1278">Translocase</keyword>
<evidence type="ECO:0000256" key="7">
    <source>
        <dbReference type="ARBA" id="ARBA00023136"/>
    </source>
</evidence>
<evidence type="ECO:0000256" key="2">
    <source>
        <dbReference type="ARBA" id="ARBA00022448"/>
    </source>
</evidence>
<evidence type="ECO:0000256" key="5">
    <source>
        <dbReference type="ARBA" id="ARBA00022840"/>
    </source>
</evidence>
<dbReference type="OrthoDB" id="8773773at2"/>
<evidence type="ECO:0000256" key="4">
    <source>
        <dbReference type="ARBA" id="ARBA00022741"/>
    </source>
</evidence>
<evidence type="ECO:0000256" key="1">
    <source>
        <dbReference type="ARBA" id="ARBA00004515"/>
    </source>
</evidence>
<dbReference type="PROSITE" id="PS00211">
    <property type="entry name" value="ABC_TRANSPORTER_1"/>
    <property type="match status" value="1"/>
</dbReference>
<keyword evidence="2" id="KW-0813">Transport</keyword>
<reference evidence="16" key="1">
    <citation type="submission" date="2017-06" db="EMBL/GenBank/DDBJ databases">
        <authorList>
            <person name="Varghese N."/>
            <person name="Submissions S."/>
        </authorList>
    </citation>
    <scope>NUCLEOTIDE SEQUENCE [LARGE SCALE GENOMIC DNA]</scope>
    <source>
        <strain evidence="16">JCM 23211</strain>
    </source>
</reference>
<dbReference type="SUPFAM" id="SSF52540">
    <property type="entry name" value="P-loop containing nucleoside triphosphate hydrolases"/>
    <property type="match status" value="1"/>
</dbReference>
<keyword evidence="5 15" id="KW-0067">ATP-binding</keyword>
<keyword evidence="3" id="KW-1003">Cell membrane</keyword>
<comment type="subcellular location">
    <subcellularLocation>
        <location evidence="1">Cell inner membrane</location>
        <topology evidence="1">Peripheral membrane protein</topology>
        <orientation evidence="1">Cytoplasmic side</orientation>
    </subcellularLocation>
</comment>
<dbReference type="InterPro" id="IPR047641">
    <property type="entry name" value="ABC_transpr_MalK/UgpC-like"/>
</dbReference>
<evidence type="ECO:0000313" key="16">
    <source>
        <dbReference type="Proteomes" id="UP000198327"/>
    </source>
</evidence>
<comment type="function">
    <text evidence="9">Part of the ABC transporter complex LpqY-SugA-SugB-SugC, which is highly specific for uptake of trehalose. Involved in the recycling of extracellular trehalose released from trehalose-containing molecules synthesized by M.tuberculosis. Trehalose uptake is essential for virulence. Responsible for energy coupling to the transport system.</text>
</comment>
<evidence type="ECO:0000313" key="15">
    <source>
        <dbReference type="EMBL" id="SNT35870.1"/>
    </source>
</evidence>
<dbReference type="FunFam" id="3.40.50.300:FF:000042">
    <property type="entry name" value="Maltose/maltodextrin ABC transporter, ATP-binding protein"/>
    <property type="match status" value="1"/>
</dbReference>